<dbReference type="Proteomes" id="UP000319731">
    <property type="component" value="Unassembled WGS sequence"/>
</dbReference>
<sequence length="501" mass="54534">MSSTNLNLEAVPLLFTSVIDASHGDLSRDRFRLAGSRDDADVDALAQYFNFNQRDNSDGNAAISSRNNSTTRSVFADEEEQPFLGLNLELHSPPRVAMSTVNASTPIVVDDGLQFIKSLLDTQAAAMLTPAPTRTHSPFPGMRSESNLPSPSATPGATPEAAAILASIARFPFTAHPTSPTSHLQRLEYNFTYPINDNVPALVSQSSTTSSDSGTGDIINRQPSIIRSNSSRKAASVKLNANVIPEGASMLMPPPPPILPTERRVKLERRNSRFNGDTRLGLPEKRAPPPLPLSRTMTRTTRNGLLTSTSNNKLVTVATSTPPADDEDETDDEDNASSSVETPSKKKQKKSASTTSTTAPKARQPRQSRQVKVACSTCKKACKRCDEARPCSRCVRLGKADTCVNAPRKERARGYTRGPYKKAKKQGDEDGDAFTGSDTPSGRTASPFSARNETPEHYAMTPTENSEEEDARKLDVKKDKKAEEQQDEQPTTKPPPRRSRR</sequence>
<gene>
    <name evidence="5" type="ORF">SmJEL517_g05371</name>
</gene>
<evidence type="ECO:0000256" key="1">
    <source>
        <dbReference type="ARBA" id="ARBA00022723"/>
    </source>
</evidence>
<dbReference type="OrthoDB" id="2538135at2759"/>
<feature type="compositionally biased region" description="Acidic residues" evidence="3">
    <location>
        <begin position="324"/>
        <end position="335"/>
    </location>
</feature>
<dbReference type="EMBL" id="QEAO01000048">
    <property type="protein sequence ID" value="TPX31263.1"/>
    <property type="molecule type" value="Genomic_DNA"/>
</dbReference>
<dbReference type="PROSITE" id="PS50048">
    <property type="entry name" value="ZN2_CY6_FUNGAL_2"/>
    <property type="match status" value="1"/>
</dbReference>
<dbReference type="PANTHER" id="PTHR47659">
    <property type="entry name" value="ZN(II)2CYS6 TRANSCRIPTION FACTOR (EUROFUNG)-RELATED"/>
    <property type="match status" value="1"/>
</dbReference>
<dbReference type="InterPro" id="IPR050335">
    <property type="entry name" value="ERT1_acuK_gluconeogen_tf"/>
</dbReference>
<organism evidence="5 6">
    <name type="scientific">Synchytrium microbalum</name>
    <dbReference type="NCBI Taxonomy" id="1806994"/>
    <lineage>
        <taxon>Eukaryota</taxon>
        <taxon>Fungi</taxon>
        <taxon>Fungi incertae sedis</taxon>
        <taxon>Chytridiomycota</taxon>
        <taxon>Chytridiomycota incertae sedis</taxon>
        <taxon>Chytridiomycetes</taxon>
        <taxon>Synchytriales</taxon>
        <taxon>Synchytriaceae</taxon>
        <taxon>Synchytrium</taxon>
    </lineage>
</organism>
<keyword evidence="1" id="KW-0479">Metal-binding</keyword>
<feature type="compositionally biased region" description="Low complexity" evidence="3">
    <location>
        <begin position="351"/>
        <end position="362"/>
    </location>
</feature>
<keyword evidence="2" id="KW-0539">Nucleus</keyword>
<protein>
    <recommendedName>
        <fullName evidence="4">Zn(2)-C6 fungal-type domain-containing protein</fullName>
    </recommendedName>
</protein>
<feature type="compositionally biased region" description="Polar residues" evidence="3">
    <location>
        <begin position="436"/>
        <end position="452"/>
    </location>
</feature>
<dbReference type="SMART" id="SM00066">
    <property type="entry name" value="GAL4"/>
    <property type="match status" value="1"/>
</dbReference>
<feature type="compositionally biased region" description="Polar residues" evidence="3">
    <location>
        <begin position="144"/>
        <end position="155"/>
    </location>
</feature>
<dbReference type="GO" id="GO:0008270">
    <property type="term" value="F:zinc ion binding"/>
    <property type="evidence" value="ECO:0007669"/>
    <property type="project" value="InterPro"/>
</dbReference>
<feature type="compositionally biased region" description="Basic and acidic residues" evidence="3">
    <location>
        <begin position="261"/>
        <end position="271"/>
    </location>
</feature>
<comment type="caution">
    <text evidence="5">The sequence shown here is derived from an EMBL/GenBank/DDBJ whole genome shotgun (WGS) entry which is preliminary data.</text>
</comment>
<evidence type="ECO:0000313" key="6">
    <source>
        <dbReference type="Proteomes" id="UP000319731"/>
    </source>
</evidence>
<reference evidence="5 6" key="1">
    <citation type="journal article" date="2019" name="Sci. Rep.">
        <title>Comparative genomics of chytrid fungi reveal insights into the obligate biotrophic and pathogenic lifestyle of Synchytrium endobioticum.</title>
        <authorList>
            <person name="van de Vossenberg B.T.L.H."/>
            <person name="Warris S."/>
            <person name="Nguyen H.D.T."/>
            <person name="van Gent-Pelzer M.P.E."/>
            <person name="Joly D.L."/>
            <person name="van de Geest H.C."/>
            <person name="Bonants P.J.M."/>
            <person name="Smith D.S."/>
            <person name="Levesque C.A."/>
            <person name="van der Lee T.A.J."/>
        </authorList>
    </citation>
    <scope>NUCLEOTIDE SEQUENCE [LARGE SCALE GENOMIC DNA]</scope>
    <source>
        <strain evidence="5 6">JEL517</strain>
    </source>
</reference>
<feature type="domain" description="Zn(2)-C6 fungal-type" evidence="4">
    <location>
        <begin position="374"/>
        <end position="405"/>
    </location>
</feature>
<feature type="compositionally biased region" description="Polar residues" evidence="3">
    <location>
        <begin position="221"/>
        <end position="231"/>
    </location>
</feature>
<accession>A0A507C179</accession>
<feature type="region of interest" description="Disordered" evidence="3">
    <location>
        <begin position="252"/>
        <end position="373"/>
    </location>
</feature>
<evidence type="ECO:0000256" key="2">
    <source>
        <dbReference type="ARBA" id="ARBA00023242"/>
    </source>
</evidence>
<dbReference type="PANTHER" id="PTHR47659:SF7">
    <property type="entry name" value="FUNGAL TRANSCRIPTIONAL REGULATORY PROTEIN, N-TERMINAL DOMAIN-CONTAINING PROTEIN"/>
    <property type="match status" value="1"/>
</dbReference>
<evidence type="ECO:0000256" key="3">
    <source>
        <dbReference type="SAM" id="MobiDB-lite"/>
    </source>
</evidence>
<keyword evidence="6" id="KW-1185">Reference proteome</keyword>
<feature type="compositionally biased region" description="Polar residues" evidence="3">
    <location>
        <begin position="295"/>
        <end position="322"/>
    </location>
</feature>
<evidence type="ECO:0000313" key="5">
    <source>
        <dbReference type="EMBL" id="TPX31263.1"/>
    </source>
</evidence>
<proteinExistence type="predicted"/>
<name>A0A507C179_9FUNG</name>
<dbReference type="AlphaFoldDB" id="A0A507C179"/>
<dbReference type="GeneID" id="42006594"/>
<evidence type="ECO:0000259" key="4">
    <source>
        <dbReference type="PROSITE" id="PS50048"/>
    </source>
</evidence>
<dbReference type="InterPro" id="IPR001138">
    <property type="entry name" value="Zn2Cys6_DnaBD"/>
</dbReference>
<dbReference type="STRING" id="1806994.A0A507C179"/>
<feature type="region of interest" description="Disordered" evidence="3">
    <location>
        <begin position="204"/>
        <end position="231"/>
    </location>
</feature>
<feature type="compositionally biased region" description="Basic and acidic residues" evidence="3">
    <location>
        <begin position="470"/>
        <end position="484"/>
    </location>
</feature>
<dbReference type="GO" id="GO:0000981">
    <property type="term" value="F:DNA-binding transcription factor activity, RNA polymerase II-specific"/>
    <property type="evidence" value="ECO:0007669"/>
    <property type="project" value="InterPro"/>
</dbReference>
<feature type="region of interest" description="Disordered" evidence="3">
    <location>
        <begin position="131"/>
        <end position="157"/>
    </location>
</feature>
<feature type="region of interest" description="Disordered" evidence="3">
    <location>
        <begin position="397"/>
        <end position="501"/>
    </location>
</feature>
<feature type="compositionally biased region" description="Low complexity" evidence="3">
    <location>
        <begin position="206"/>
        <end position="217"/>
    </location>
</feature>
<dbReference type="CDD" id="cd00067">
    <property type="entry name" value="GAL4"/>
    <property type="match status" value="1"/>
</dbReference>
<dbReference type="RefSeq" id="XP_031022735.1">
    <property type="nucleotide sequence ID" value="XM_031171297.1"/>
</dbReference>